<evidence type="ECO:0000256" key="1">
    <source>
        <dbReference type="ARBA" id="ARBA00022679"/>
    </source>
</evidence>
<comment type="caution">
    <text evidence="4">The sequence shown here is derived from an EMBL/GenBank/DDBJ whole genome shotgun (WGS) entry which is preliminary data.</text>
</comment>
<dbReference type="Proteomes" id="UP000186685">
    <property type="component" value="Unassembled WGS sequence"/>
</dbReference>
<proteinExistence type="predicted"/>
<dbReference type="Gene3D" id="3.90.550.10">
    <property type="entry name" value="Spore Coat Polysaccharide Biosynthesis Protein SpsA, Chain A"/>
    <property type="match status" value="1"/>
</dbReference>
<evidence type="ECO:0000313" key="4">
    <source>
        <dbReference type="EMBL" id="OKZ12588.1"/>
    </source>
</evidence>
<dbReference type="InterPro" id="IPR029044">
    <property type="entry name" value="Nucleotide-diphossugar_trans"/>
</dbReference>
<dbReference type="PANTHER" id="PTHR43685">
    <property type="entry name" value="GLYCOSYLTRANSFERASE"/>
    <property type="match status" value="1"/>
</dbReference>
<name>A0A854C8B9_9BACT</name>
<dbReference type="InterPro" id="IPR050834">
    <property type="entry name" value="Glycosyltransf_2"/>
</dbReference>
<dbReference type="SUPFAM" id="SSF53448">
    <property type="entry name" value="Nucleotide-diphospho-sugar transferases"/>
    <property type="match status" value="1"/>
</dbReference>
<accession>A0A854C8B9</accession>
<feature type="domain" description="Glycosyltransferase 2-like" evidence="2">
    <location>
        <begin position="9"/>
        <end position="144"/>
    </location>
</feature>
<dbReference type="Pfam" id="PF02709">
    <property type="entry name" value="Glyco_transf_7C"/>
    <property type="match status" value="1"/>
</dbReference>
<organism evidence="4 5">
    <name type="scientific">Phocaeicola plebeius</name>
    <dbReference type="NCBI Taxonomy" id="310297"/>
    <lineage>
        <taxon>Bacteria</taxon>
        <taxon>Pseudomonadati</taxon>
        <taxon>Bacteroidota</taxon>
        <taxon>Bacteroidia</taxon>
        <taxon>Bacteroidales</taxon>
        <taxon>Bacteroidaceae</taxon>
        <taxon>Phocaeicola</taxon>
    </lineage>
</organism>
<evidence type="ECO:0000313" key="5">
    <source>
        <dbReference type="Proteomes" id="UP000186685"/>
    </source>
</evidence>
<dbReference type="PANTHER" id="PTHR43685:SF3">
    <property type="entry name" value="SLR2126 PROTEIN"/>
    <property type="match status" value="1"/>
</dbReference>
<dbReference type="GO" id="GO:0016740">
    <property type="term" value="F:transferase activity"/>
    <property type="evidence" value="ECO:0007669"/>
    <property type="project" value="UniProtKB-KW"/>
</dbReference>
<dbReference type="EMBL" id="MNQR01000006">
    <property type="protein sequence ID" value="OKZ12588.1"/>
    <property type="molecule type" value="Genomic_DNA"/>
</dbReference>
<feature type="domain" description="Galactosyltransferase C-terminal" evidence="3">
    <location>
        <begin position="172"/>
        <end position="231"/>
    </location>
</feature>
<evidence type="ECO:0000259" key="2">
    <source>
        <dbReference type="Pfam" id="PF00535"/>
    </source>
</evidence>
<dbReference type="CDD" id="cd06420">
    <property type="entry name" value="GT2_Chondriotin_Pol_N"/>
    <property type="match status" value="1"/>
</dbReference>
<dbReference type="Pfam" id="PF00535">
    <property type="entry name" value="Glycos_transf_2"/>
    <property type="match status" value="1"/>
</dbReference>
<gene>
    <name evidence="4" type="ORF">BHV76_01440</name>
</gene>
<reference evidence="4 5" key="1">
    <citation type="journal article" date="2016" name="Nat. Biotechnol.">
        <title>Measurement of bacterial replication rates in microbial communities.</title>
        <authorList>
            <person name="Brown C.T."/>
            <person name="Olm M.R."/>
            <person name="Thomas B.C."/>
            <person name="Banfield J.F."/>
        </authorList>
    </citation>
    <scope>NUCLEOTIDE SEQUENCE [LARGE SCALE GENOMIC DNA]</scope>
    <source>
        <strain evidence="4">45_130</strain>
    </source>
</reference>
<dbReference type="InterPro" id="IPR001173">
    <property type="entry name" value="Glyco_trans_2-like"/>
</dbReference>
<sequence length="266" mass="30450">MIKIAPEISLVITTYNSPAFLELVLKSVLRQRVFPLEVIIADDGSGEDTRQLIDRYKKIMPVPLIHSWIPDEGFRVAKSRNLAISKVTGSYIVLIDGDIVVTPSFIRDHRSLMKVGQFVTGSRARLSKNATEERCRTKDESIHFWSKGLGRRLVLMRIPFMHHLIKGKTGLSHARSCHIAFWKSDFIQVNGFEENFEGWGYEDSELVQRFYNIGLHRKNAKLLACAIHLYHPEKPMDRADKNRNMLNQTIASGKKKAVLGIDQYMD</sequence>
<dbReference type="InterPro" id="IPR027791">
    <property type="entry name" value="Galactosyl_T_C"/>
</dbReference>
<protein>
    <recommendedName>
        <fullName evidence="6">Glycosyltransferase</fullName>
    </recommendedName>
</protein>
<keyword evidence="1" id="KW-0808">Transferase</keyword>
<evidence type="ECO:0008006" key="6">
    <source>
        <dbReference type="Google" id="ProtNLM"/>
    </source>
</evidence>
<dbReference type="RefSeq" id="WP_022052989.1">
    <property type="nucleotide sequence ID" value="NZ_CAWVAH010000002.1"/>
</dbReference>
<evidence type="ECO:0000259" key="3">
    <source>
        <dbReference type="Pfam" id="PF02709"/>
    </source>
</evidence>
<dbReference type="AlphaFoldDB" id="A0A854C8B9"/>